<dbReference type="OrthoDB" id="10263226at2759"/>
<dbReference type="STRING" id="1314790.A0A1Y1YGU4"/>
<dbReference type="PANTHER" id="PTHR10073">
    <property type="entry name" value="DNA MISMATCH REPAIR PROTEIN MLH, PMS, MUTL"/>
    <property type="match status" value="1"/>
</dbReference>
<dbReference type="InterPro" id="IPR038973">
    <property type="entry name" value="MutL/Mlh/Pms-like"/>
</dbReference>
<dbReference type="InParanoid" id="A0A1Y1YGU4"/>
<dbReference type="Gene3D" id="3.30.565.10">
    <property type="entry name" value="Histidine kinase-like ATPase, C-terminal domain"/>
    <property type="match status" value="1"/>
</dbReference>
<dbReference type="GO" id="GO:0016887">
    <property type="term" value="F:ATP hydrolysis activity"/>
    <property type="evidence" value="ECO:0007669"/>
    <property type="project" value="InterPro"/>
</dbReference>
<sequence length="108" mass="12105">MIRPLEKETIRKISSGQVIVHIDNVVKELCENALDAEANSITIRLVDGGLTSISVKDNGTGIAISDRPNMTKRYHTSKITSLKDLSSVSSYGFRGLLSIRYITYRNWY</sequence>
<name>A0A1Y1YGU4_9FUNG</name>
<dbReference type="GO" id="GO:0140664">
    <property type="term" value="F:ATP-dependent DNA damage sensor activity"/>
    <property type="evidence" value="ECO:0007669"/>
    <property type="project" value="InterPro"/>
</dbReference>
<keyword evidence="2" id="KW-0413">Isomerase</keyword>
<protein>
    <submittedName>
        <fullName evidence="2">ATPase domain of HSP90 chaperone/DNA topoisomerase II/histidine kinase</fullName>
    </submittedName>
</protein>
<dbReference type="GO" id="GO:0016853">
    <property type="term" value="F:isomerase activity"/>
    <property type="evidence" value="ECO:0007669"/>
    <property type="project" value="UniProtKB-KW"/>
</dbReference>
<evidence type="ECO:0000313" key="3">
    <source>
        <dbReference type="Proteomes" id="UP000193498"/>
    </source>
</evidence>
<dbReference type="PANTHER" id="PTHR10073:SF52">
    <property type="entry name" value="MISMATCH REPAIR ENDONUCLEASE PMS2"/>
    <property type="match status" value="1"/>
</dbReference>
<dbReference type="GO" id="GO:0006298">
    <property type="term" value="P:mismatch repair"/>
    <property type="evidence" value="ECO:0007669"/>
    <property type="project" value="InterPro"/>
</dbReference>
<comment type="similarity">
    <text evidence="1">Belongs to the DNA mismatch repair MutL/HexB family.</text>
</comment>
<keyword evidence="2" id="KW-0418">Kinase</keyword>
<gene>
    <name evidence="2" type="ORF">K493DRAFT_216469</name>
</gene>
<keyword evidence="2" id="KW-0808">Transferase</keyword>
<dbReference type="GO" id="GO:0032389">
    <property type="term" value="C:MutLalpha complex"/>
    <property type="evidence" value="ECO:0007669"/>
    <property type="project" value="TreeGrafter"/>
</dbReference>
<dbReference type="GO" id="GO:0016301">
    <property type="term" value="F:kinase activity"/>
    <property type="evidence" value="ECO:0007669"/>
    <property type="project" value="UniProtKB-KW"/>
</dbReference>
<dbReference type="InterPro" id="IPR036890">
    <property type="entry name" value="HATPase_C_sf"/>
</dbReference>
<dbReference type="AlphaFoldDB" id="A0A1Y1YGU4"/>
<dbReference type="Proteomes" id="UP000193498">
    <property type="component" value="Unassembled WGS sequence"/>
</dbReference>
<dbReference type="EMBL" id="MCFE01000140">
    <property type="protein sequence ID" value="ORX97083.1"/>
    <property type="molecule type" value="Genomic_DNA"/>
</dbReference>
<accession>A0A1Y1YGU4</accession>
<dbReference type="Pfam" id="PF13589">
    <property type="entry name" value="HATPase_c_3"/>
    <property type="match status" value="1"/>
</dbReference>
<evidence type="ECO:0000313" key="2">
    <source>
        <dbReference type="EMBL" id="ORX97083.1"/>
    </source>
</evidence>
<dbReference type="SUPFAM" id="SSF55874">
    <property type="entry name" value="ATPase domain of HSP90 chaperone/DNA topoisomerase II/histidine kinase"/>
    <property type="match status" value="1"/>
</dbReference>
<reference evidence="2 3" key="1">
    <citation type="submission" date="2016-07" db="EMBL/GenBank/DDBJ databases">
        <title>Pervasive Adenine N6-methylation of Active Genes in Fungi.</title>
        <authorList>
            <consortium name="DOE Joint Genome Institute"/>
            <person name="Mondo S.J."/>
            <person name="Dannebaum R.O."/>
            <person name="Kuo R.C."/>
            <person name="Labutti K."/>
            <person name="Haridas S."/>
            <person name="Kuo A."/>
            <person name="Salamov A."/>
            <person name="Ahrendt S.R."/>
            <person name="Lipzen A."/>
            <person name="Sullivan W."/>
            <person name="Andreopoulos W.B."/>
            <person name="Clum A."/>
            <person name="Lindquist E."/>
            <person name="Daum C."/>
            <person name="Ramamoorthy G.K."/>
            <person name="Gryganskyi A."/>
            <person name="Culley D."/>
            <person name="Magnuson J.K."/>
            <person name="James T.Y."/>
            <person name="O'Malley M.A."/>
            <person name="Stajich J.E."/>
            <person name="Spatafora J.W."/>
            <person name="Visel A."/>
            <person name="Grigoriev I.V."/>
        </authorList>
    </citation>
    <scope>NUCLEOTIDE SEQUENCE [LARGE SCALE GENOMIC DNA]</scope>
    <source>
        <strain evidence="2 3">CBS 931.73</strain>
    </source>
</reference>
<comment type="caution">
    <text evidence="2">The sequence shown here is derived from an EMBL/GenBank/DDBJ whole genome shotgun (WGS) entry which is preliminary data.</text>
</comment>
<organism evidence="2 3">
    <name type="scientific">Basidiobolus meristosporus CBS 931.73</name>
    <dbReference type="NCBI Taxonomy" id="1314790"/>
    <lineage>
        <taxon>Eukaryota</taxon>
        <taxon>Fungi</taxon>
        <taxon>Fungi incertae sedis</taxon>
        <taxon>Zoopagomycota</taxon>
        <taxon>Entomophthoromycotina</taxon>
        <taxon>Basidiobolomycetes</taxon>
        <taxon>Basidiobolales</taxon>
        <taxon>Basidiobolaceae</taxon>
        <taxon>Basidiobolus</taxon>
    </lineage>
</organism>
<proteinExistence type="inferred from homology"/>
<evidence type="ECO:0000256" key="1">
    <source>
        <dbReference type="ARBA" id="ARBA00006082"/>
    </source>
</evidence>
<keyword evidence="3" id="KW-1185">Reference proteome</keyword>